<feature type="binding site" evidence="10">
    <location>
        <position position="23"/>
    </location>
    <ligand>
        <name>[4Fe-4S] cluster</name>
        <dbReference type="ChEBI" id="CHEBI:49883"/>
        <label>1</label>
        <note>4Fe-4S-S-AdoMet</note>
    </ligand>
</feature>
<dbReference type="SFLD" id="SFLDG01386">
    <property type="entry name" value="main_SPASM_domain-containing"/>
    <property type="match status" value="1"/>
</dbReference>
<dbReference type="InterPro" id="IPR013483">
    <property type="entry name" value="MoaA"/>
</dbReference>
<feature type="binding site" evidence="10">
    <location>
        <position position="124"/>
    </location>
    <ligand>
        <name>GTP</name>
        <dbReference type="ChEBI" id="CHEBI:37565"/>
    </ligand>
</feature>
<dbReference type="SMART" id="SM00729">
    <property type="entry name" value="Elp3"/>
    <property type="match status" value="1"/>
</dbReference>
<dbReference type="EC" id="4.1.99.22" evidence="10"/>
<proteinExistence type="inferred from homology"/>
<evidence type="ECO:0000256" key="4">
    <source>
        <dbReference type="ARBA" id="ARBA00022741"/>
    </source>
</evidence>
<feature type="binding site" evidence="10">
    <location>
        <position position="300"/>
    </location>
    <ligand>
        <name>[4Fe-4S] cluster</name>
        <dbReference type="ChEBI" id="CHEBI:49883"/>
        <label>2</label>
        <note>4Fe-4S-substrate</note>
    </ligand>
</feature>
<keyword evidence="1 10" id="KW-0004">4Fe-4S</keyword>
<sequence>MAALHDKFGRAITDLRISITDRCNYKCVYCRTGNEGALFGDLPFADYLRMARVLVGMGIRKIRLTGGEPLLRKGVVEFVRELSKLLPVIHGAPDALVRGGQIGARADEGVRPYTSNHPLDIALTTNGHMLADLAQPLKDAGLARVTVSMDAVDPDRFARITRVPTGYDNVLAGIRAARRVGLGPVKVNCVLLRGFNEDQIIPFGMFAREEGVIVRFIEFMPLEEGRTWSPATVVTMDEVLARMAEYRPLEEIPHAASETARRYRFEDGIGEIGIIAPVSHPFCGHCSRIRITSDGKIRTCLFSVWDHDLHGEMRRGASDEELAEFIRSVVEKKEERHHIGEPDFVHASRTMVHIGG</sequence>
<reference evidence="13" key="1">
    <citation type="submission" date="2018-02" db="EMBL/GenBank/DDBJ databases">
        <authorList>
            <person name="Hausmann B."/>
        </authorList>
    </citation>
    <scope>NUCLEOTIDE SEQUENCE [LARGE SCALE GENOMIC DNA]</scope>
    <source>
        <strain evidence="13">Peat soil MAG SbA1</strain>
    </source>
</reference>
<dbReference type="GO" id="GO:0005525">
    <property type="term" value="F:GTP binding"/>
    <property type="evidence" value="ECO:0007669"/>
    <property type="project" value="UniProtKB-UniRule"/>
</dbReference>
<evidence type="ECO:0000256" key="8">
    <source>
        <dbReference type="ARBA" id="ARBA00023150"/>
    </source>
</evidence>
<dbReference type="SFLD" id="SFLDS00029">
    <property type="entry name" value="Radical_SAM"/>
    <property type="match status" value="1"/>
</dbReference>
<dbReference type="Gene3D" id="3.20.20.70">
    <property type="entry name" value="Aldolase class I"/>
    <property type="match status" value="1"/>
</dbReference>
<evidence type="ECO:0000256" key="10">
    <source>
        <dbReference type="HAMAP-Rule" id="MF_01225"/>
    </source>
</evidence>
<dbReference type="SFLD" id="SFLDG01383">
    <property type="entry name" value="cyclic_pyranopterin_phosphate"/>
    <property type="match status" value="1"/>
</dbReference>
<comment type="catalytic activity">
    <reaction evidence="10">
        <text>GTP + AH2 + S-adenosyl-L-methionine = (8S)-3',8-cyclo-7,8-dihydroguanosine 5'-triphosphate + 5'-deoxyadenosine + L-methionine + A + H(+)</text>
        <dbReference type="Rhea" id="RHEA:49576"/>
        <dbReference type="ChEBI" id="CHEBI:13193"/>
        <dbReference type="ChEBI" id="CHEBI:15378"/>
        <dbReference type="ChEBI" id="CHEBI:17319"/>
        <dbReference type="ChEBI" id="CHEBI:17499"/>
        <dbReference type="ChEBI" id="CHEBI:37565"/>
        <dbReference type="ChEBI" id="CHEBI:57844"/>
        <dbReference type="ChEBI" id="CHEBI:59789"/>
        <dbReference type="ChEBI" id="CHEBI:131766"/>
        <dbReference type="EC" id="4.1.99.22"/>
    </reaction>
</comment>
<dbReference type="CDD" id="cd01335">
    <property type="entry name" value="Radical_SAM"/>
    <property type="match status" value="1"/>
</dbReference>
<evidence type="ECO:0000256" key="9">
    <source>
        <dbReference type="ARBA" id="ARBA00023239"/>
    </source>
</evidence>
<gene>
    <name evidence="10 12" type="primary">moaA</name>
    <name evidence="12" type="ORF">SBA1_680022</name>
</gene>
<dbReference type="GO" id="GO:0061798">
    <property type="term" value="F:GTP 3',8'-cyclase activity"/>
    <property type="evidence" value="ECO:0007669"/>
    <property type="project" value="UniProtKB-UniRule"/>
</dbReference>
<dbReference type="InterPro" id="IPR040064">
    <property type="entry name" value="MoaA-like"/>
</dbReference>
<keyword evidence="9 10" id="KW-0456">Lyase</keyword>
<feature type="binding site" evidence="10">
    <location>
        <position position="27"/>
    </location>
    <ligand>
        <name>[4Fe-4S] cluster</name>
        <dbReference type="ChEBI" id="CHEBI:49883"/>
        <label>1</label>
        <note>4Fe-4S-S-AdoMet</note>
    </ligand>
</feature>
<dbReference type="HAMAP" id="MF_01225_B">
    <property type="entry name" value="MoaA_B"/>
    <property type="match status" value="1"/>
</dbReference>
<evidence type="ECO:0000256" key="1">
    <source>
        <dbReference type="ARBA" id="ARBA00022485"/>
    </source>
</evidence>
<dbReference type="InterPro" id="IPR006638">
    <property type="entry name" value="Elp3/MiaA/NifB-like_rSAM"/>
</dbReference>
<evidence type="ECO:0000259" key="11">
    <source>
        <dbReference type="PROSITE" id="PS51918"/>
    </source>
</evidence>
<dbReference type="EMBL" id="OMOD01000164">
    <property type="protein sequence ID" value="SPF46768.1"/>
    <property type="molecule type" value="Genomic_DNA"/>
</dbReference>
<protein>
    <recommendedName>
        <fullName evidence="10">GTP 3',8-cyclase</fullName>
        <ecNumber evidence="10">4.1.99.22</ecNumber>
    </recommendedName>
    <alternativeName>
        <fullName evidence="10">Molybdenum cofactor biosynthesis protein A</fullName>
    </alternativeName>
</protein>
<dbReference type="PANTHER" id="PTHR22960:SF0">
    <property type="entry name" value="MOLYBDENUM COFACTOR BIOSYNTHESIS PROTEIN 1"/>
    <property type="match status" value="1"/>
</dbReference>
<dbReference type="UniPathway" id="UPA00344"/>
<evidence type="ECO:0000256" key="3">
    <source>
        <dbReference type="ARBA" id="ARBA00022723"/>
    </source>
</evidence>
<feature type="binding site" evidence="10">
    <location>
        <begin position="288"/>
        <end position="290"/>
    </location>
    <ligand>
        <name>GTP</name>
        <dbReference type="ChEBI" id="CHEBI:37565"/>
    </ligand>
</feature>
<feature type="binding site" evidence="10">
    <location>
        <position position="16"/>
    </location>
    <ligand>
        <name>GTP</name>
        <dbReference type="ChEBI" id="CHEBI:37565"/>
    </ligand>
</feature>
<evidence type="ECO:0000313" key="12">
    <source>
        <dbReference type="EMBL" id="SPF46768.1"/>
    </source>
</evidence>
<dbReference type="PANTHER" id="PTHR22960">
    <property type="entry name" value="MOLYBDOPTERIN COFACTOR SYNTHESIS PROTEIN A"/>
    <property type="match status" value="1"/>
</dbReference>
<dbReference type="InterPro" id="IPR050105">
    <property type="entry name" value="MoCo_biosynth_MoaA/MoaC"/>
</dbReference>
<feature type="domain" description="Radical SAM core" evidence="11">
    <location>
        <begin position="7"/>
        <end position="250"/>
    </location>
</feature>
<comment type="function">
    <text evidence="10">Catalyzes the cyclization of GTP to (8S)-3',8-cyclo-7,8-dihydroguanosine 5'-triphosphate.</text>
</comment>
<dbReference type="GO" id="GO:1904047">
    <property type="term" value="F:S-adenosyl-L-methionine binding"/>
    <property type="evidence" value="ECO:0007669"/>
    <property type="project" value="UniProtKB-UniRule"/>
</dbReference>
<comment type="similarity">
    <text evidence="10">Belongs to the radical SAM superfamily. MoaA family.</text>
</comment>
<dbReference type="AlphaFoldDB" id="A0A2U3L4I0"/>
<dbReference type="InterPro" id="IPR058240">
    <property type="entry name" value="rSAM_sf"/>
</dbReference>
<dbReference type="Pfam" id="PF04055">
    <property type="entry name" value="Radical_SAM"/>
    <property type="match status" value="1"/>
</dbReference>
<keyword evidence="2 10" id="KW-0949">S-adenosyl-L-methionine</keyword>
<dbReference type="CDD" id="cd21117">
    <property type="entry name" value="Twitch_MoaA"/>
    <property type="match status" value="1"/>
</dbReference>
<evidence type="ECO:0000256" key="6">
    <source>
        <dbReference type="ARBA" id="ARBA00023014"/>
    </source>
</evidence>
<dbReference type="Proteomes" id="UP000238701">
    <property type="component" value="Unassembled WGS sequence"/>
</dbReference>
<evidence type="ECO:0000256" key="2">
    <source>
        <dbReference type="ARBA" id="ARBA00022691"/>
    </source>
</evidence>
<dbReference type="InterPro" id="IPR013785">
    <property type="entry name" value="Aldolase_TIM"/>
</dbReference>
<feature type="binding site" evidence="10">
    <location>
        <position position="63"/>
    </location>
    <ligand>
        <name>GTP</name>
        <dbReference type="ChEBI" id="CHEBI:37565"/>
    </ligand>
</feature>
<evidence type="ECO:0000313" key="13">
    <source>
        <dbReference type="Proteomes" id="UP000238701"/>
    </source>
</evidence>
<keyword evidence="5 10" id="KW-0408">Iron</keyword>
<feature type="binding site" evidence="10">
    <location>
        <position position="67"/>
    </location>
    <ligand>
        <name>S-adenosyl-L-methionine</name>
        <dbReference type="ChEBI" id="CHEBI:59789"/>
    </ligand>
</feature>
<dbReference type="InterPro" id="IPR010505">
    <property type="entry name" value="MoaA_twitch"/>
</dbReference>
<dbReference type="GO" id="GO:0006777">
    <property type="term" value="P:Mo-molybdopterin cofactor biosynthetic process"/>
    <property type="evidence" value="ECO:0007669"/>
    <property type="project" value="UniProtKB-UniRule"/>
</dbReference>
<feature type="binding site" evidence="10">
    <location>
        <position position="283"/>
    </location>
    <ligand>
        <name>[4Fe-4S] cluster</name>
        <dbReference type="ChEBI" id="CHEBI:49883"/>
        <label>2</label>
        <note>4Fe-4S-substrate</note>
    </ligand>
</feature>
<evidence type="ECO:0000256" key="7">
    <source>
        <dbReference type="ARBA" id="ARBA00023134"/>
    </source>
</evidence>
<feature type="binding site" evidence="10">
    <location>
        <position position="148"/>
    </location>
    <ligand>
        <name>S-adenosyl-L-methionine</name>
        <dbReference type="ChEBI" id="CHEBI:59789"/>
    </ligand>
</feature>
<dbReference type="SFLD" id="SFLDG01067">
    <property type="entry name" value="SPASM/twitch_domain_containing"/>
    <property type="match status" value="1"/>
</dbReference>
<dbReference type="GO" id="GO:0061799">
    <property type="term" value="F:cyclic pyranopterin monophosphate synthase activity"/>
    <property type="evidence" value="ECO:0007669"/>
    <property type="project" value="TreeGrafter"/>
</dbReference>
<dbReference type="Pfam" id="PF06463">
    <property type="entry name" value="Mob_synth_C"/>
    <property type="match status" value="1"/>
</dbReference>
<feature type="binding site" evidence="10">
    <location>
        <position position="29"/>
    </location>
    <ligand>
        <name>S-adenosyl-L-methionine</name>
        <dbReference type="ChEBI" id="CHEBI:59789"/>
    </ligand>
</feature>
<feature type="binding site" evidence="10">
    <location>
        <position position="30"/>
    </location>
    <ligand>
        <name>[4Fe-4S] cluster</name>
        <dbReference type="ChEBI" id="CHEBI:49883"/>
        <label>1</label>
        <note>4Fe-4S-S-AdoMet</note>
    </ligand>
</feature>
<dbReference type="GO" id="GO:0046872">
    <property type="term" value="F:metal ion binding"/>
    <property type="evidence" value="ECO:0007669"/>
    <property type="project" value="UniProtKB-KW"/>
</dbReference>
<accession>A0A2U3L4I0</accession>
<keyword evidence="3 10" id="KW-0479">Metal-binding</keyword>
<comment type="subunit">
    <text evidence="10">Monomer and homodimer.</text>
</comment>
<feature type="binding site" evidence="10">
    <location>
        <position position="220"/>
    </location>
    <ligand>
        <name>S-adenosyl-L-methionine</name>
        <dbReference type="ChEBI" id="CHEBI:59789"/>
    </ligand>
</feature>
<dbReference type="OrthoDB" id="9763993at2"/>
<keyword evidence="8 10" id="KW-0501">Molybdenum cofactor biosynthesis</keyword>
<keyword evidence="6 10" id="KW-0411">Iron-sulfur</keyword>
<name>A0A2U3L4I0_9BACT</name>
<comment type="cofactor">
    <cofactor evidence="10">
        <name>[4Fe-4S] cluster</name>
        <dbReference type="ChEBI" id="CHEBI:49883"/>
    </cofactor>
    <text evidence="10">Binds 2 [4Fe-4S] clusters. Binds 1 [4Fe-4S] cluster coordinated with 3 cysteines and an exchangeable S-adenosyl-L-methionine and 1 [4Fe-4S] cluster coordinated with 3 cysteines and the GTP-derived substrate.</text>
</comment>
<comment type="pathway">
    <text evidence="10">Cofactor biosynthesis; molybdopterin biosynthesis.</text>
</comment>
<dbReference type="PROSITE" id="PS51918">
    <property type="entry name" value="RADICAL_SAM"/>
    <property type="match status" value="1"/>
</dbReference>
<dbReference type="InterPro" id="IPR007197">
    <property type="entry name" value="rSAM"/>
</dbReference>
<organism evidence="12 13">
    <name type="scientific">Candidatus Sulfotelmatobacter kueseliae</name>
    <dbReference type="NCBI Taxonomy" id="2042962"/>
    <lineage>
        <taxon>Bacteria</taxon>
        <taxon>Pseudomonadati</taxon>
        <taxon>Acidobacteriota</taxon>
        <taxon>Terriglobia</taxon>
        <taxon>Terriglobales</taxon>
        <taxon>Candidatus Korobacteraceae</taxon>
        <taxon>Candidatus Sulfotelmatobacter</taxon>
    </lineage>
</organism>
<feature type="binding site" evidence="10">
    <location>
        <position position="286"/>
    </location>
    <ligand>
        <name>[4Fe-4S] cluster</name>
        <dbReference type="ChEBI" id="CHEBI:49883"/>
        <label>2</label>
        <note>4Fe-4S-substrate</note>
    </ligand>
</feature>
<feature type="binding site" evidence="10">
    <location>
        <position position="186"/>
    </location>
    <ligand>
        <name>GTP</name>
        <dbReference type="ChEBI" id="CHEBI:37565"/>
    </ligand>
</feature>
<dbReference type="SUPFAM" id="SSF102114">
    <property type="entry name" value="Radical SAM enzymes"/>
    <property type="match status" value="1"/>
</dbReference>
<evidence type="ECO:0000256" key="5">
    <source>
        <dbReference type="ARBA" id="ARBA00023004"/>
    </source>
</evidence>
<keyword evidence="7 10" id="KW-0342">GTP-binding</keyword>
<dbReference type="GO" id="GO:0051539">
    <property type="term" value="F:4 iron, 4 sulfur cluster binding"/>
    <property type="evidence" value="ECO:0007669"/>
    <property type="project" value="UniProtKB-UniRule"/>
</dbReference>
<keyword evidence="4 10" id="KW-0547">Nucleotide-binding</keyword>